<dbReference type="EMBL" id="JAVYJV010000018">
    <property type="protein sequence ID" value="KAK4348098.1"/>
    <property type="molecule type" value="Genomic_DNA"/>
</dbReference>
<gene>
    <name evidence="1" type="ORF">RND71_034437</name>
</gene>
<organism evidence="1 2">
    <name type="scientific">Anisodus tanguticus</name>
    <dbReference type="NCBI Taxonomy" id="243964"/>
    <lineage>
        <taxon>Eukaryota</taxon>
        <taxon>Viridiplantae</taxon>
        <taxon>Streptophyta</taxon>
        <taxon>Embryophyta</taxon>
        <taxon>Tracheophyta</taxon>
        <taxon>Spermatophyta</taxon>
        <taxon>Magnoliopsida</taxon>
        <taxon>eudicotyledons</taxon>
        <taxon>Gunneridae</taxon>
        <taxon>Pentapetalae</taxon>
        <taxon>asterids</taxon>
        <taxon>lamiids</taxon>
        <taxon>Solanales</taxon>
        <taxon>Solanaceae</taxon>
        <taxon>Solanoideae</taxon>
        <taxon>Hyoscyameae</taxon>
        <taxon>Anisodus</taxon>
    </lineage>
</organism>
<proteinExistence type="predicted"/>
<dbReference type="AlphaFoldDB" id="A0AAE1UX15"/>
<protein>
    <submittedName>
        <fullName evidence="1">Uncharacterized protein</fullName>
    </submittedName>
</protein>
<name>A0AAE1UX15_9SOLA</name>
<accession>A0AAE1UX15</accession>
<evidence type="ECO:0000313" key="1">
    <source>
        <dbReference type="EMBL" id="KAK4348098.1"/>
    </source>
</evidence>
<sequence length="148" mass="16113">MFGVIGNYIGFEIVGTWCKSEIAVLRNLDFMFCNLTSMDSSNVFSDDGTSLPNDAALLPAFGPDRVEDNDMQTMLICLIVSVQAMSRSQRGSEAVESPLYSLGLVDISPLHFSTPPRPNLPHKLLQGFYHNIGLNPRGPKVVLPSGSP</sequence>
<reference evidence="1" key="1">
    <citation type="submission" date="2023-12" db="EMBL/GenBank/DDBJ databases">
        <title>Genome assembly of Anisodus tanguticus.</title>
        <authorList>
            <person name="Wang Y.-J."/>
        </authorList>
    </citation>
    <scope>NUCLEOTIDE SEQUENCE</scope>
    <source>
        <strain evidence="1">KB-2021</strain>
        <tissue evidence="1">Leaf</tissue>
    </source>
</reference>
<comment type="caution">
    <text evidence="1">The sequence shown here is derived from an EMBL/GenBank/DDBJ whole genome shotgun (WGS) entry which is preliminary data.</text>
</comment>
<evidence type="ECO:0000313" key="2">
    <source>
        <dbReference type="Proteomes" id="UP001291623"/>
    </source>
</evidence>
<dbReference type="Proteomes" id="UP001291623">
    <property type="component" value="Unassembled WGS sequence"/>
</dbReference>
<keyword evidence="2" id="KW-1185">Reference proteome</keyword>